<dbReference type="Gene3D" id="2.60.40.4070">
    <property type="match status" value="1"/>
</dbReference>
<accession>A0A368ZJS9</accession>
<organism evidence="2 3">
    <name type="scientific">Winogradskyella arenosi</name>
    <dbReference type="NCBI Taxonomy" id="533325"/>
    <lineage>
        <taxon>Bacteria</taxon>
        <taxon>Pseudomonadati</taxon>
        <taxon>Bacteroidota</taxon>
        <taxon>Flavobacteriia</taxon>
        <taxon>Flavobacteriales</taxon>
        <taxon>Flavobacteriaceae</taxon>
        <taxon>Winogradskyella</taxon>
    </lineage>
</organism>
<dbReference type="EMBL" id="QPJO01000001">
    <property type="protein sequence ID" value="RCW93407.1"/>
    <property type="molecule type" value="Genomic_DNA"/>
</dbReference>
<dbReference type="OrthoDB" id="9807410at2"/>
<name>A0A368ZJS9_9FLAO</name>
<protein>
    <recommendedName>
        <fullName evidence="1">PorZ N-terminal beta-propeller domain-containing protein</fullName>
    </recommendedName>
</protein>
<feature type="domain" description="PorZ N-terminal beta-propeller" evidence="1">
    <location>
        <begin position="47"/>
        <end position="209"/>
    </location>
</feature>
<reference evidence="2 3" key="1">
    <citation type="submission" date="2018-07" db="EMBL/GenBank/DDBJ databases">
        <title>Genomic Encyclopedia of Type Strains, Phase III (KMG-III): the genomes of soil and plant-associated and newly described type strains.</title>
        <authorList>
            <person name="Whitman W."/>
        </authorList>
    </citation>
    <scope>NUCLEOTIDE SEQUENCE [LARGE SCALE GENOMIC DNA]</scope>
    <source>
        <strain evidence="2 3">CECT 7958</strain>
    </source>
</reference>
<dbReference type="Proteomes" id="UP000253436">
    <property type="component" value="Unassembled WGS sequence"/>
</dbReference>
<dbReference type="Pfam" id="PF21544">
    <property type="entry name" value="PorZ_N_b_propeller"/>
    <property type="match status" value="1"/>
</dbReference>
<dbReference type="InterPro" id="IPR011044">
    <property type="entry name" value="Quino_amine_DH_bsu"/>
</dbReference>
<gene>
    <name evidence="2" type="ORF">DFQ08_101201</name>
</gene>
<evidence type="ECO:0000313" key="2">
    <source>
        <dbReference type="EMBL" id="RCW93407.1"/>
    </source>
</evidence>
<dbReference type="Gene3D" id="2.130.10.10">
    <property type="entry name" value="YVTN repeat-like/Quinoprotein amine dehydrogenase"/>
    <property type="match status" value="2"/>
</dbReference>
<keyword evidence="3" id="KW-1185">Reference proteome</keyword>
<evidence type="ECO:0000313" key="3">
    <source>
        <dbReference type="Proteomes" id="UP000253436"/>
    </source>
</evidence>
<dbReference type="SUPFAM" id="SSF50969">
    <property type="entry name" value="YVTN repeat-like/Quinoprotein amine dehydrogenase"/>
    <property type="match status" value="1"/>
</dbReference>
<comment type="caution">
    <text evidence="2">The sequence shown here is derived from an EMBL/GenBank/DDBJ whole genome shotgun (WGS) entry which is preliminary data.</text>
</comment>
<evidence type="ECO:0000259" key="1">
    <source>
        <dbReference type="Pfam" id="PF21544"/>
    </source>
</evidence>
<dbReference type="RefSeq" id="WP_114307936.1">
    <property type="nucleotide sequence ID" value="NZ_QPJO01000001.1"/>
</dbReference>
<dbReference type="SUPFAM" id="SSF101898">
    <property type="entry name" value="NHL repeat"/>
    <property type="match status" value="1"/>
</dbReference>
<sequence>MFRNFFKTLVLILGLSASGYSQDFSALWQGHYSYNAIVDVVTGDQKIYAAAQNAVFKYDTQTNALTTISSVEGLSGEHISTLYYSESYQYLLIGYESGLIEVYSETDQSVLSVVDILEKQNITPVNKAINDFYEKEGLVYISTDYGISVYDLQGLEFGDTYFIGNGGAQITVNQVTIYNEEIYAACGSGNGLKKAALSNPNLIDYQQWQTVLFGEYVAVNSLIDKLYAVQSTRTVYEIDGTSSTAIFTLPGTPLDATVSSSQLVYAMTGLVYVYNEEMQLLQSYGPTEDFDTNFTTAVTLNEEVYIGTEDFGVLNNLISTVADYIEIKPNGPLENSIYKLNATTQTVWATYGEYTSALNPYPLTSKGINYYANEEWHDIPVDSLFGAVELNEITPNIFNPNQVFISSFFDGLLEINNFEATTLYDNTNSGLESLVTGDPNYVDIRVSATDFDSSGLLWSITSRIDAPLKSYDPNSGLWRSYSFSDLIDPPNSEDGFFDLEIDSNGTKWIGSYANGLLAYNENISNAPLRNMNSTAENVDPYMRFISLALDNNNQLWIGTTLGLRVLYNTSGFYENSNPSLSSVIILEEGIAKELLEGEVITDIKVDGSNNKWVGTLDSGVFYFSPDGQTTIYHFTTDNSPLPSNQINDISIDADNGIVYMATADGLLSFKAGGSAVDENLEDAYVYPNPVRPEYNILGFNDLNDINKGIKISGLTERVNIKITDIEGNLVAEAQTNVNLRSSGANYNFAIDGGTAIWNGKNLGNNVVRTGVYVILISDLDTFETKVLKVLVVR</sequence>
<dbReference type="AlphaFoldDB" id="A0A368ZJS9"/>
<dbReference type="InterPro" id="IPR048954">
    <property type="entry name" value="PorZ_N"/>
</dbReference>
<proteinExistence type="predicted"/>
<dbReference type="InterPro" id="IPR015943">
    <property type="entry name" value="WD40/YVTN_repeat-like_dom_sf"/>
</dbReference>